<dbReference type="PANTHER" id="PTHR10438:SF468">
    <property type="entry name" value="THIOREDOXIN-1-RELATED"/>
    <property type="match status" value="1"/>
</dbReference>
<comment type="caution">
    <text evidence="2">The sequence shown here is derived from an EMBL/GenBank/DDBJ whole genome shotgun (WGS) entry which is preliminary data.</text>
</comment>
<name>A0A4R6BTC4_9STAP</name>
<proteinExistence type="predicted"/>
<dbReference type="RefSeq" id="WP_133444179.1">
    <property type="nucleotide sequence ID" value="NZ_SCWB01000013.1"/>
</dbReference>
<evidence type="ECO:0000259" key="1">
    <source>
        <dbReference type="PROSITE" id="PS51352"/>
    </source>
</evidence>
<dbReference type="SUPFAM" id="SSF52833">
    <property type="entry name" value="Thioredoxin-like"/>
    <property type="match status" value="1"/>
</dbReference>
<dbReference type="InterPro" id="IPR036249">
    <property type="entry name" value="Thioredoxin-like_sf"/>
</dbReference>
<dbReference type="CDD" id="cd02947">
    <property type="entry name" value="TRX_family"/>
    <property type="match status" value="1"/>
</dbReference>
<organism evidence="2 3">
    <name type="scientific">Macrococcus lamae</name>
    <dbReference type="NCBI Taxonomy" id="198484"/>
    <lineage>
        <taxon>Bacteria</taxon>
        <taxon>Bacillati</taxon>
        <taxon>Bacillota</taxon>
        <taxon>Bacilli</taxon>
        <taxon>Bacillales</taxon>
        <taxon>Staphylococcaceae</taxon>
        <taxon>Macrococcus</taxon>
    </lineage>
</organism>
<dbReference type="Proteomes" id="UP000294802">
    <property type="component" value="Unassembled WGS sequence"/>
</dbReference>
<dbReference type="Pfam" id="PF00085">
    <property type="entry name" value="Thioredoxin"/>
    <property type="match status" value="1"/>
</dbReference>
<dbReference type="InterPro" id="IPR013766">
    <property type="entry name" value="Thioredoxin_domain"/>
</dbReference>
<dbReference type="InterPro" id="IPR050620">
    <property type="entry name" value="Thioredoxin_H-type-like"/>
</dbReference>
<feature type="domain" description="Thioredoxin" evidence="1">
    <location>
        <begin position="1"/>
        <end position="102"/>
    </location>
</feature>
<keyword evidence="3" id="KW-1185">Reference proteome</keyword>
<evidence type="ECO:0000313" key="3">
    <source>
        <dbReference type="Proteomes" id="UP000294802"/>
    </source>
</evidence>
<dbReference type="EMBL" id="SCWB01000013">
    <property type="protein sequence ID" value="TDM07666.1"/>
    <property type="molecule type" value="Genomic_DNA"/>
</dbReference>
<reference evidence="2 3" key="1">
    <citation type="submission" date="2019-01" db="EMBL/GenBank/DDBJ databases">
        <title>Draft genome sequences of the type strains of six Macrococcus species.</title>
        <authorList>
            <person name="Mazhar S."/>
            <person name="Altermann E."/>
            <person name="Hill C."/>
            <person name="Mcauliffe O."/>
        </authorList>
    </citation>
    <scope>NUCLEOTIDE SEQUENCE [LARGE SCALE GENOMIC DNA]</scope>
    <source>
        <strain evidence="2 3">CCM4815</strain>
    </source>
</reference>
<dbReference type="OrthoDB" id="7629852at2"/>
<dbReference type="PANTHER" id="PTHR10438">
    <property type="entry name" value="THIOREDOXIN"/>
    <property type="match status" value="1"/>
</dbReference>
<protein>
    <submittedName>
        <fullName evidence="2">Thioredoxin</fullName>
    </submittedName>
</protein>
<dbReference type="AlphaFoldDB" id="A0A4R6BTC4"/>
<gene>
    <name evidence="2" type="ORF">ERX29_07945</name>
</gene>
<sequence>MIKLNNEQDFQELIKEPSIVMYTAGWCPDCHFIAPALPEIEAAHPDYQFVSVDRDEFMDLAVQYDVMGIPSFIAFNEGKETGRFVSRDKKTKEEVNQFIDSL</sequence>
<accession>A0A4R6BTC4</accession>
<dbReference type="Gene3D" id="3.40.30.10">
    <property type="entry name" value="Glutaredoxin"/>
    <property type="match status" value="1"/>
</dbReference>
<dbReference type="PROSITE" id="PS51352">
    <property type="entry name" value="THIOREDOXIN_2"/>
    <property type="match status" value="1"/>
</dbReference>
<evidence type="ECO:0000313" key="2">
    <source>
        <dbReference type="EMBL" id="TDM07666.1"/>
    </source>
</evidence>